<evidence type="ECO:0000313" key="2">
    <source>
        <dbReference type="EnsemblPlants" id="OB01G19300.1"/>
    </source>
</evidence>
<dbReference type="OMA" id="FRCEIFS"/>
<dbReference type="HOGENOM" id="CLU_064835_0_0_1"/>
<protein>
    <submittedName>
        <fullName evidence="2">Uncharacterized protein</fullName>
    </submittedName>
</protein>
<evidence type="ECO:0000313" key="3">
    <source>
        <dbReference type="Proteomes" id="UP000006038"/>
    </source>
</evidence>
<dbReference type="GeneID" id="102709419"/>
<dbReference type="AlphaFoldDB" id="J3KY74"/>
<reference evidence="2" key="2">
    <citation type="submission" date="2013-04" db="UniProtKB">
        <authorList>
            <consortium name="EnsemblPlants"/>
        </authorList>
    </citation>
    <scope>IDENTIFICATION</scope>
</reference>
<name>J3KY74_ORYBR</name>
<accession>J3KY74</accession>
<organism evidence="2">
    <name type="scientific">Oryza brachyantha</name>
    <name type="common">malo sina</name>
    <dbReference type="NCBI Taxonomy" id="4533"/>
    <lineage>
        <taxon>Eukaryota</taxon>
        <taxon>Viridiplantae</taxon>
        <taxon>Streptophyta</taxon>
        <taxon>Embryophyta</taxon>
        <taxon>Tracheophyta</taxon>
        <taxon>Spermatophyta</taxon>
        <taxon>Magnoliopsida</taxon>
        <taxon>Liliopsida</taxon>
        <taxon>Poales</taxon>
        <taxon>Poaceae</taxon>
        <taxon>BOP clade</taxon>
        <taxon>Oryzoideae</taxon>
        <taxon>Oryzeae</taxon>
        <taxon>Oryzinae</taxon>
        <taxon>Oryza</taxon>
    </lineage>
</organism>
<dbReference type="Proteomes" id="UP000006038">
    <property type="component" value="Chromosome 1"/>
</dbReference>
<reference evidence="2" key="1">
    <citation type="journal article" date="2013" name="Nat. Commun.">
        <title>Whole-genome sequencing of Oryza brachyantha reveals mechanisms underlying Oryza genome evolution.</title>
        <authorList>
            <person name="Chen J."/>
            <person name="Huang Q."/>
            <person name="Gao D."/>
            <person name="Wang J."/>
            <person name="Lang Y."/>
            <person name="Liu T."/>
            <person name="Li B."/>
            <person name="Bai Z."/>
            <person name="Luis Goicoechea J."/>
            <person name="Liang C."/>
            <person name="Chen C."/>
            <person name="Zhang W."/>
            <person name="Sun S."/>
            <person name="Liao Y."/>
            <person name="Zhang X."/>
            <person name="Yang L."/>
            <person name="Song C."/>
            <person name="Wang M."/>
            <person name="Shi J."/>
            <person name="Liu G."/>
            <person name="Liu J."/>
            <person name="Zhou H."/>
            <person name="Zhou W."/>
            <person name="Yu Q."/>
            <person name="An N."/>
            <person name="Chen Y."/>
            <person name="Cai Q."/>
            <person name="Wang B."/>
            <person name="Liu B."/>
            <person name="Min J."/>
            <person name="Huang Y."/>
            <person name="Wu H."/>
            <person name="Li Z."/>
            <person name="Zhang Y."/>
            <person name="Yin Y."/>
            <person name="Song W."/>
            <person name="Jiang J."/>
            <person name="Jackson S.A."/>
            <person name="Wing R.A."/>
            <person name="Wang J."/>
            <person name="Chen M."/>
        </authorList>
    </citation>
    <scope>NUCLEOTIDE SEQUENCE [LARGE SCALE GENOMIC DNA]</scope>
    <source>
        <strain evidence="2">cv. IRGC 101232</strain>
    </source>
</reference>
<dbReference type="RefSeq" id="XP_006645704.1">
    <property type="nucleotide sequence ID" value="XM_006645641.2"/>
</dbReference>
<dbReference type="eggNOG" id="ENOG502S2BS">
    <property type="taxonomic scope" value="Eukaryota"/>
</dbReference>
<feature type="region of interest" description="Disordered" evidence="1">
    <location>
        <begin position="231"/>
        <end position="276"/>
    </location>
</feature>
<gene>
    <name evidence="2" type="primary">LOC102709419</name>
</gene>
<keyword evidence="3" id="KW-1185">Reference proteome</keyword>
<dbReference type="Gramene" id="OB01G19300.1">
    <property type="protein sequence ID" value="OB01G19300.1"/>
    <property type="gene ID" value="OB01G19300"/>
</dbReference>
<dbReference type="OrthoDB" id="692041at2759"/>
<dbReference type="EnsemblPlants" id="OB01G19300.1">
    <property type="protein sequence ID" value="OB01G19300.1"/>
    <property type="gene ID" value="OB01G19300"/>
</dbReference>
<sequence>MAAPLPGDCEGVGCTSSGHVWHLHRLHHSDDGICSLCSSCVLLRHRDNFCSVCLLFVFPDATPQDDVYDPVVSCSSCGVAPVAVAHRACVPDPYCFVCPACAAAAEGKPFSYTGDPHTPGELATRALVVAARLAHESLERAAAAAREHADRRIREAAVAKKRVRDMLDMLHVVWGLETESPAAAPSPSPTPATPVLIKRTTLKSNAANRDSNKPLDINSIHRPALAFAAAAAAAASSTPLSTPSFREEKKPPKQGRGSANRGAKDDQRVLFGAFEQ</sequence>
<evidence type="ECO:0000256" key="1">
    <source>
        <dbReference type="SAM" id="MobiDB-lite"/>
    </source>
</evidence>
<proteinExistence type="predicted"/>
<dbReference type="PANTHER" id="PTHR34451:SF7">
    <property type="entry name" value="PHD FINGER FAMILY PROTEIN"/>
    <property type="match status" value="1"/>
</dbReference>
<dbReference type="STRING" id="4533.J3KY74"/>
<dbReference type="KEGG" id="obr:102709419"/>
<feature type="compositionally biased region" description="Low complexity" evidence="1">
    <location>
        <begin position="231"/>
        <end position="244"/>
    </location>
</feature>
<dbReference type="PANTHER" id="PTHR34451">
    <property type="entry name" value="PHD FINGER FAMILY PROTEIN"/>
    <property type="match status" value="1"/>
</dbReference>